<accession>A0A1V3BY27</accession>
<evidence type="ECO:0000313" key="6">
    <source>
        <dbReference type="Proteomes" id="UP000189004"/>
    </source>
</evidence>
<dbReference type="SUPFAM" id="SSF53756">
    <property type="entry name" value="UDP-Glycosyltransferase/glycogen phosphorylase"/>
    <property type="match status" value="1"/>
</dbReference>
<evidence type="ECO:0000259" key="4">
    <source>
        <dbReference type="Pfam" id="PF06722"/>
    </source>
</evidence>
<dbReference type="FunFam" id="3.40.50.2000:FF:000072">
    <property type="entry name" value="Glycosyl transferase"/>
    <property type="match status" value="1"/>
</dbReference>
<protein>
    <submittedName>
        <fullName evidence="5">Glycosyl transferase</fullName>
    </submittedName>
</protein>
<feature type="region of interest" description="Disordered" evidence="3">
    <location>
        <begin position="387"/>
        <end position="418"/>
    </location>
</feature>
<evidence type="ECO:0000256" key="2">
    <source>
        <dbReference type="ARBA" id="ARBA00022679"/>
    </source>
</evidence>
<dbReference type="RefSeq" id="WP_077689718.1">
    <property type="nucleotide sequence ID" value="NZ_MCOK01000001.1"/>
</dbReference>
<feature type="domain" description="Erythromycin biosynthesis protein CIII-like C-terminal" evidence="4">
    <location>
        <begin position="274"/>
        <end position="382"/>
    </location>
</feature>
<dbReference type="NCBIfam" id="TIGR01426">
    <property type="entry name" value="MGT"/>
    <property type="match status" value="1"/>
</dbReference>
<dbReference type="PANTHER" id="PTHR48049">
    <property type="entry name" value="GLYCOSYLTRANSFERASE"/>
    <property type="match status" value="1"/>
</dbReference>
<evidence type="ECO:0000256" key="3">
    <source>
        <dbReference type="SAM" id="MobiDB-lite"/>
    </source>
</evidence>
<dbReference type="InterPro" id="IPR050481">
    <property type="entry name" value="UDP-glycosyltransf_plant"/>
</dbReference>
<dbReference type="OrthoDB" id="6620093at2"/>
<keyword evidence="6" id="KW-1185">Reference proteome</keyword>
<dbReference type="PANTHER" id="PTHR48049:SF132">
    <property type="entry name" value="GLYCOSYLTRANSFERASE"/>
    <property type="match status" value="1"/>
</dbReference>
<keyword evidence="2 5" id="KW-0808">Transferase</keyword>
<dbReference type="Pfam" id="PF06722">
    <property type="entry name" value="EryCIII-like_C"/>
    <property type="match status" value="1"/>
</dbReference>
<dbReference type="Proteomes" id="UP000189004">
    <property type="component" value="Unassembled WGS sequence"/>
</dbReference>
<evidence type="ECO:0000256" key="1">
    <source>
        <dbReference type="ARBA" id="ARBA00009995"/>
    </source>
</evidence>
<dbReference type="InterPro" id="IPR002213">
    <property type="entry name" value="UDP_glucos_trans"/>
</dbReference>
<sequence length="418" mass="45745">MRPRHILCLSVQGHGHVHPSLDLIGELTARGHRVSYVTGAMFAEAVESAGAALFPYRSVFDDVHVPDLVGQDDAETRMHLLHLQENLAILRAAEAAFDDDPPDLVLYDVFPFIAGRLLARKWRRPAVRLSPIFAANEHYSIYEALWRGNGFRHPADVAGFEPVIRKVFAEFGDEHRSVREFWDEIEDLNIVFIPRSFQVAEETFDERFVFVGPSSPPTTEPVGWRPPEGGSPVLLVSLGNQFNEHPGFFRACAEAFAGSEWHVVLVVGQFLDPSELDGLPGRTEVHAWLPFDEVLPHTTVLLTQGTTGAVMDSLRHGRPLLVAPHFAPEARPSADQVVELGLGHRLDPDDTDPAGIARAVRALAADARTAKRAAAARADILAAGGAGRAADAVEEFARTSDPTARSGRRRGRTADTGQ</sequence>
<evidence type="ECO:0000313" key="5">
    <source>
        <dbReference type="EMBL" id="OOC53348.1"/>
    </source>
</evidence>
<name>A0A1V3BY27_9ACTN</name>
<dbReference type="InterPro" id="IPR006326">
    <property type="entry name" value="UDPGT_MGT-like"/>
</dbReference>
<dbReference type="InterPro" id="IPR010610">
    <property type="entry name" value="EryCIII-like_C"/>
</dbReference>
<dbReference type="AlphaFoldDB" id="A0A1V3BY27"/>
<reference evidence="6" key="1">
    <citation type="submission" date="2016-08" db="EMBL/GenBank/DDBJ databases">
        <authorList>
            <person name="Tokovenko B."/>
            <person name="Kalinowski J."/>
        </authorList>
    </citation>
    <scope>NUCLEOTIDE SEQUENCE [LARGE SCALE GENOMIC DNA]</scope>
    <source>
        <strain evidence="6">UTMC102</strain>
    </source>
</reference>
<dbReference type="CDD" id="cd03784">
    <property type="entry name" value="GT1_Gtf-like"/>
    <property type="match status" value="1"/>
</dbReference>
<dbReference type="GO" id="GO:0035251">
    <property type="term" value="F:UDP-glucosyltransferase activity"/>
    <property type="evidence" value="ECO:0007669"/>
    <property type="project" value="InterPro"/>
</dbReference>
<organism evidence="5 6">
    <name type="scientific">Nocardiopsis sinuspersici</name>
    <dbReference type="NCBI Taxonomy" id="501010"/>
    <lineage>
        <taxon>Bacteria</taxon>
        <taxon>Bacillati</taxon>
        <taxon>Actinomycetota</taxon>
        <taxon>Actinomycetes</taxon>
        <taxon>Streptosporangiales</taxon>
        <taxon>Nocardiopsidaceae</taxon>
        <taxon>Nocardiopsis</taxon>
    </lineage>
</organism>
<gene>
    <name evidence="5" type="ORF">NOSIN_05590</name>
</gene>
<proteinExistence type="inferred from homology"/>
<dbReference type="Gene3D" id="3.40.50.2000">
    <property type="entry name" value="Glycogen Phosphorylase B"/>
    <property type="match status" value="2"/>
</dbReference>
<comment type="similarity">
    <text evidence="1">Belongs to the UDP-glycosyltransferase family.</text>
</comment>
<comment type="caution">
    <text evidence="5">The sequence shown here is derived from an EMBL/GenBank/DDBJ whole genome shotgun (WGS) entry which is preliminary data.</text>
</comment>
<dbReference type="EMBL" id="MCOK01000001">
    <property type="protein sequence ID" value="OOC53348.1"/>
    <property type="molecule type" value="Genomic_DNA"/>
</dbReference>
<dbReference type="STRING" id="501010.NOSIN_05590"/>